<dbReference type="GO" id="GO:0046872">
    <property type="term" value="F:metal ion binding"/>
    <property type="evidence" value="ECO:0007669"/>
    <property type="project" value="UniProtKB-KW"/>
</dbReference>
<keyword evidence="3" id="KW-0378">Hydrolase</keyword>
<dbReference type="InterPro" id="IPR011013">
    <property type="entry name" value="Gal_mutarotase_sf_dom"/>
</dbReference>
<dbReference type="Gene3D" id="1.20.1270.50">
    <property type="entry name" value="Glycoside hydrolase family 38, central domain"/>
    <property type="match status" value="1"/>
</dbReference>
<dbReference type="PANTHER" id="PTHR46017:SF1">
    <property type="entry name" value="ALPHA-MANNOSIDASE 2C1"/>
    <property type="match status" value="1"/>
</dbReference>
<comment type="similarity">
    <text evidence="1">Belongs to the glycosyl hydrolase 38 family.</text>
</comment>
<dbReference type="InterPro" id="IPR015341">
    <property type="entry name" value="Glyco_hydro_38_cen"/>
</dbReference>
<dbReference type="Pfam" id="PF01074">
    <property type="entry name" value="Glyco_hydro_38N"/>
    <property type="match status" value="1"/>
</dbReference>
<dbReference type="InterPro" id="IPR028995">
    <property type="entry name" value="Glyco_hydro_57/38_cen_sf"/>
</dbReference>
<evidence type="ECO:0000256" key="2">
    <source>
        <dbReference type="ARBA" id="ARBA00022723"/>
    </source>
</evidence>
<dbReference type="SUPFAM" id="SSF74650">
    <property type="entry name" value="Galactose mutarotase-like"/>
    <property type="match status" value="1"/>
</dbReference>
<evidence type="ECO:0000313" key="6">
    <source>
        <dbReference type="EMBL" id="OAM91660.1"/>
    </source>
</evidence>
<dbReference type="EMBL" id="LRRQ01000018">
    <property type="protein sequence ID" value="OAM91660.1"/>
    <property type="molecule type" value="Genomic_DNA"/>
</dbReference>
<evidence type="ECO:0000256" key="4">
    <source>
        <dbReference type="ARBA" id="ARBA00023295"/>
    </source>
</evidence>
<dbReference type="GO" id="GO:0006013">
    <property type="term" value="P:mannose metabolic process"/>
    <property type="evidence" value="ECO:0007669"/>
    <property type="project" value="InterPro"/>
</dbReference>
<proteinExistence type="inferred from homology"/>
<dbReference type="InterPro" id="IPR037094">
    <property type="entry name" value="Glyco_hydro_38_cen_sf"/>
</dbReference>
<dbReference type="AlphaFoldDB" id="A0A178IP38"/>
<organism evidence="6 7">
    <name type="scientific">Termitidicoccus mucosus</name>
    <dbReference type="NCBI Taxonomy" id="1184151"/>
    <lineage>
        <taxon>Bacteria</taxon>
        <taxon>Pseudomonadati</taxon>
        <taxon>Verrucomicrobiota</taxon>
        <taxon>Opitutia</taxon>
        <taxon>Opitutales</taxon>
        <taxon>Opitutaceae</taxon>
        <taxon>Termitidicoccus</taxon>
    </lineage>
</organism>
<dbReference type="GO" id="GO:0004559">
    <property type="term" value="F:alpha-mannosidase activity"/>
    <property type="evidence" value="ECO:0007669"/>
    <property type="project" value="InterPro"/>
</dbReference>
<name>A0A178IP38_9BACT</name>
<dbReference type="Pfam" id="PF07748">
    <property type="entry name" value="Glyco_hydro_38C"/>
    <property type="match status" value="1"/>
</dbReference>
<accession>A0A178IP38</accession>
<reference evidence="6 7" key="1">
    <citation type="submission" date="2016-01" db="EMBL/GenBank/DDBJ databases">
        <title>High potential of lignocellulose degradation of a new Verrucomicrobia species.</title>
        <authorList>
            <person name="Wang Y."/>
            <person name="Shi Y."/>
            <person name="Qiu Z."/>
            <person name="Liu S."/>
            <person name="Yang H."/>
        </authorList>
    </citation>
    <scope>NUCLEOTIDE SEQUENCE [LARGE SCALE GENOMIC DNA]</scope>
    <source>
        <strain evidence="6 7">TSB47</strain>
    </source>
</reference>
<dbReference type="SUPFAM" id="SSF88713">
    <property type="entry name" value="Glycoside hydrolase/deacetylase"/>
    <property type="match status" value="1"/>
</dbReference>
<dbReference type="OrthoDB" id="9772207at2"/>
<comment type="caution">
    <text evidence="6">The sequence shown here is derived from an EMBL/GenBank/DDBJ whole genome shotgun (WGS) entry which is preliminary data.</text>
</comment>
<evidence type="ECO:0000256" key="1">
    <source>
        <dbReference type="ARBA" id="ARBA00009792"/>
    </source>
</evidence>
<dbReference type="Pfam" id="PF09261">
    <property type="entry name" value="Alpha-mann_mid"/>
    <property type="match status" value="1"/>
</dbReference>
<dbReference type="Gene3D" id="2.70.98.30">
    <property type="entry name" value="Golgi alpha-mannosidase II, domain 4"/>
    <property type="match status" value="1"/>
</dbReference>
<dbReference type="InterPro" id="IPR011682">
    <property type="entry name" value="Glyco_hydro_38_C"/>
</dbReference>
<dbReference type="Proteomes" id="UP000078486">
    <property type="component" value="Unassembled WGS sequence"/>
</dbReference>
<dbReference type="SUPFAM" id="SSF88688">
    <property type="entry name" value="Families 57/38 glycoside transferase middle domain"/>
    <property type="match status" value="1"/>
</dbReference>
<dbReference type="InterPro" id="IPR027291">
    <property type="entry name" value="Glyco_hydro_38_N_sf"/>
</dbReference>
<dbReference type="InterPro" id="IPR000602">
    <property type="entry name" value="Glyco_hydro_38_N"/>
</dbReference>
<dbReference type="GO" id="GO:0009313">
    <property type="term" value="P:oligosaccharide catabolic process"/>
    <property type="evidence" value="ECO:0007669"/>
    <property type="project" value="TreeGrafter"/>
</dbReference>
<gene>
    <name evidence="6" type="ORF">AW736_02345</name>
</gene>
<keyword evidence="4" id="KW-0326">Glycosidase</keyword>
<dbReference type="SMART" id="SM00872">
    <property type="entry name" value="Alpha-mann_mid"/>
    <property type="match status" value="1"/>
</dbReference>
<dbReference type="PANTHER" id="PTHR46017">
    <property type="entry name" value="ALPHA-MANNOSIDASE 2C1"/>
    <property type="match status" value="1"/>
</dbReference>
<evidence type="ECO:0000259" key="5">
    <source>
        <dbReference type="SMART" id="SM00872"/>
    </source>
</evidence>
<dbReference type="CDD" id="cd10789">
    <property type="entry name" value="GH38N_AMII_ER_cytosolic"/>
    <property type="match status" value="1"/>
</dbReference>
<feature type="domain" description="Glycoside hydrolase family 38 central" evidence="5">
    <location>
        <begin position="519"/>
        <end position="590"/>
    </location>
</feature>
<dbReference type="Gene3D" id="3.20.110.10">
    <property type="entry name" value="Glycoside hydrolase 38, N terminal domain"/>
    <property type="match status" value="1"/>
</dbReference>
<sequence length="1023" mass="113603">MDILMSLHLDPFLQLVPKRAEALLRRLRAGIWRDRSEITVTATLPTPHHRRLAEVRKEAREPVPSGTAWGRLYDQRWFHAALPGFAPDSGNLYLEWRDQGEATLYVESVPYYGFDPAHRRVAIPPDTRELWIEGTCCQSGIWHPDATGLSPQGSRFDGAFLTRRDDAAWAAAHDLQALYDAMLFLRVRQGPRAPSTPPSFGPQPSVDNTTPLFRRLLHLLGRAVDAHDLHGIDAFRASIAAAMVEIREQRAVVRAVLTGHAHIDLVWLWPERIGEAKAVHTFATVNRLMSQYPEFLFAYSQPASYRAVHRRAPELFEAVRQRMQSGQWQATGAMDVESDTQLPCGEALARSFLLGQAEFQRMNGHPARLLWLPDVFGYSGCLPQLMRLTGVEWFFTTKLTWSAVNRFPYSSFLWRGFDGSEVVAHVTQNVGYNNSLDLDELDANACGHAQSAVHPEFLHPTGFGDGGGGPTEEMCERARRLCRLAGMPEITWDHPEAFFERLSERRDSLPAYQGEFYLEYHRGTYTTHSNLKAVFRAAERALQIREATAVATGVVPDLTEPWRRLVFAQFHDYIPGSSVAEVYDEGIPELIKLAEHQQHAAQQELSRDGGSWHVFNPLPQVWRGWVKSPDSSEAEWHELPPLSGVPVRDASVKMKSPAPVVATERSLTNGRVFAEIDDDGWLRRFAIDGVDTIFTGPAARAILYVDRPANFDAWDIDRHTLDLGIPVNTPAKFQLEQASPQQAVLAVTHPLGGNSQLTLRYILQAGEPVLRIEAEVDWREPQTLLKLHFPTAYRGVNARFGAAFGSALRGQLSGNLATEAQWEVPGSRWAAVSHDGESDGLAIITEAKYGFSARNGDLTVSLLRGARIAGHDDHAVAAPPSLSRLSVASPFSDQGRHVMRLAITRYASAEAELNPAALADTLFTEPVHYCGEPYSSGLLAVEGAPTLVPAWAMPVDGRCWVLRLHEVAGVPGRAVFCVAPGWSVCPCRLDGSIEKANTPLTNSVDFRPYEIVSVCFSRESEAL</sequence>
<evidence type="ECO:0000256" key="3">
    <source>
        <dbReference type="ARBA" id="ARBA00022801"/>
    </source>
</evidence>
<protein>
    <recommendedName>
        <fullName evidence="5">Glycoside hydrolase family 38 central domain-containing protein</fullName>
    </recommendedName>
</protein>
<dbReference type="STRING" id="1184151.AW736_02345"/>
<dbReference type="RefSeq" id="WP_084441808.1">
    <property type="nucleotide sequence ID" value="NZ_CP109796.1"/>
</dbReference>
<evidence type="ECO:0000313" key="7">
    <source>
        <dbReference type="Proteomes" id="UP000078486"/>
    </source>
</evidence>
<keyword evidence="2" id="KW-0479">Metal-binding</keyword>
<keyword evidence="7" id="KW-1185">Reference proteome</keyword>
<dbReference type="GO" id="GO:0030246">
    <property type="term" value="F:carbohydrate binding"/>
    <property type="evidence" value="ECO:0007669"/>
    <property type="project" value="InterPro"/>
</dbReference>
<dbReference type="InterPro" id="IPR011330">
    <property type="entry name" value="Glyco_hydro/deAcase_b/a-brl"/>
</dbReference>